<protein>
    <submittedName>
        <fullName evidence="2">Uncharacterized protein</fullName>
    </submittedName>
</protein>
<dbReference type="Proteomes" id="UP000717328">
    <property type="component" value="Unassembled WGS sequence"/>
</dbReference>
<comment type="caution">
    <text evidence="2">The sequence shown here is derived from an EMBL/GenBank/DDBJ whole genome shotgun (WGS) entry which is preliminary data.</text>
</comment>
<dbReference type="EMBL" id="JABCKI010000113">
    <property type="protein sequence ID" value="KAG5652599.1"/>
    <property type="molecule type" value="Genomic_DNA"/>
</dbReference>
<proteinExistence type="predicted"/>
<reference evidence="2" key="2">
    <citation type="submission" date="2021-10" db="EMBL/GenBank/DDBJ databases">
        <title>Phylogenomics reveals ancestral predisposition of the termite-cultivated fungus Termitomyces towards a domesticated lifestyle.</title>
        <authorList>
            <person name="Auxier B."/>
            <person name="Grum-Grzhimaylo A."/>
            <person name="Cardenas M.E."/>
            <person name="Lodge J.D."/>
            <person name="Laessoe T."/>
            <person name="Pedersen O."/>
            <person name="Smith M.E."/>
            <person name="Kuyper T.W."/>
            <person name="Franco-Molano E.A."/>
            <person name="Baroni T.J."/>
            <person name="Aanen D.K."/>
        </authorList>
    </citation>
    <scope>NUCLEOTIDE SEQUENCE</scope>
    <source>
        <strain evidence="2">D49</strain>
    </source>
</reference>
<reference evidence="2" key="1">
    <citation type="submission" date="2021-02" db="EMBL/GenBank/DDBJ databases">
        <authorList>
            <person name="Nieuwenhuis M."/>
            <person name="Van De Peppel L.J.J."/>
        </authorList>
    </citation>
    <scope>NUCLEOTIDE SEQUENCE</scope>
    <source>
        <strain evidence="2">D49</strain>
    </source>
</reference>
<sequence length="59" mass="6321">EVFGSPQGTRSPPEATPVQDEGSNDFELASRQCTEKRARLAAAAARNAPVNEEENLPPL</sequence>
<name>A0A9P7GL22_9AGAR</name>
<accession>A0A9P7GL22</accession>
<feature type="region of interest" description="Disordered" evidence="1">
    <location>
        <begin position="1"/>
        <end position="27"/>
    </location>
</feature>
<evidence type="ECO:0000313" key="3">
    <source>
        <dbReference type="Proteomes" id="UP000717328"/>
    </source>
</evidence>
<feature type="non-terminal residue" evidence="2">
    <location>
        <position position="1"/>
    </location>
</feature>
<evidence type="ECO:0000313" key="2">
    <source>
        <dbReference type="EMBL" id="KAG5652599.1"/>
    </source>
</evidence>
<gene>
    <name evidence="2" type="ORF">H0H81_004430</name>
</gene>
<feature type="compositionally biased region" description="Polar residues" evidence="1">
    <location>
        <begin position="1"/>
        <end position="10"/>
    </location>
</feature>
<organism evidence="2 3">
    <name type="scientific">Sphagnurus paluster</name>
    <dbReference type="NCBI Taxonomy" id="117069"/>
    <lineage>
        <taxon>Eukaryota</taxon>
        <taxon>Fungi</taxon>
        <taxon>Dikarya</taxon>
        <taxon>Basidiomycota</taxon>
        <taxon>Agaricomycotina</taxon>
        <taxon>Agaricomycetes</taxon>
        <taxon>Agaricomycetidae</taxon>
        <taxon>Agaricales</taxon>
        <taxon>Tricholomatineae</taxon>
        <taxon>Lyophyllaceae</taxon>
        <taxon>Sphagnurus</taxon>
    </lineage>
</organism>
<evidence type="ECO:0000256" key="1">
    <source>
        <dbReference type="SAM" id="MobiDB-lite"/>
    </source>
</evidence>
<keyword evidence="3" id="KW-1185">Reference proteome</keyword>
<dbReference type="AlphaFoldDB" id="A0A9P7GL22"/>